<comment type="caution">
    <text evidence="8">The sequence shown here is derived from an EMBL/GenBank/DDBJ whole genome shotgun (WGS) entry which is preliminary data.</text>
</comment>
<dbReference type="STRING" id="3818.A0A445BM17"/>
<evidence type="ECO:0000313" key="8">
    <source>
        <dbReference type="EMBL" id="RYR39717.1"/>
    </source>
</evidence>
<feature type="compositionally biased region" description="Polar residues" evidence="5">
    <location>
        <begin position="249"/>
        <end position="279"/>
    </location>
</feature>
<dbReference type="Proteomes" id="UP000289738">
    <property type="component" value="Chromosome A09"/>
</dbReference>
<evidence type="ECO:0000259" key="6">
    <source>
        <dbReference type="PROSITE" id="PS50016"/>
    </source>
</evidence>
<feature type="region of interest" description="Disordered" evidence="5">
    <location>
        <begin position="244"/>
        <end position="284"/>
    </location>
</feature>
<gene>
    <name evidence="8" type="ORF">Ahy_A09g045303</name>
</gene>
<dbReference type="PROSITE" id="PS50172">
    <property type="entry name" value="BRCT"/>
    <property type="match status" value="2"/>
</dbReference>
<dbReference type="CDD" id="cd17738">
    <property type="entry name" value="BRCT_TopBP1_rpt7"/>
    <property type="match status" value="1"/>
</dbReference>
<evidence type="ECO:0000259" key="7">
    <source>
        <dbReference type="PROSITE" id="PS50172"/>
    </source>
</evidence>
<proteinExistence type="predicted"/>
<keyword evidence="1" id="KW-0479">Metal-binding</keyword>
<reference evidence="8 9" key="1">
    <citation type="submission" date="2019-01" db="EMBL/GenBank/DDBJ databases">
        <title>Sequencing of cultivated peanut Arachis hypogaea provides insights into genome evolution and oil improvement.</title>
        <authorList>
            <person name="Chen X."/>
        </authorList>
    </citation>
    <scope>NUCLEOTIDE SEQUENCE [LARGE SCALE GENOMIC DNA]</scope>
    <source>
        <strain evidence="9">cv. Fuhuasheng</strain>
        <tissue evidence="8">Leaves</tissue>
    </source>
</reference>
<feature type="domain" description="BRCT" evidence="7">
    <location>
        <begin position="109"/>
        <end position="193"/>
    </location>
</feature>
<feature type="region of interest" description="Disordered" evidence="5">
    <location>
        <begin position="528"/>
        <end position="548"/>
    </location>
</feature>
<evidence type="ECO:0000256" key="2">
    <source>
        <dbReference type="ARBA" id="ARBA00022771"/>
    </source>
</evidence>
<feature type="compositionally biased region" description="Basic and acidic residues" evidence="5">
    <location>
        <begin position="530"/>
        <end position="548"/>
    </location>
</feature>
<feature type="compositionally biased region" description="Basic and acidic residues" evidence="5">
    <location>
        <begin position="704"/>
        <end position="771"/>
    </location>
</feature>
<dbReference type="AlphaFoldDB" id="A0A445BM17"/>
<feature type="compositionally biased region" description="Polar residues" evidence="5">
    <location>
        <begin position="417"/>
        <end position="438"/>
    </location>
</feature>
<dbReference type="SMART" id="SM00249">
    <property type="entry name" value="PHD"/>
    <property type="match status" value="1"/>
</dbReference>
<feature type="compositionally biased region" description="Basic and acidic residues" evidence="5">
    <location>
        <begin position="839"/>
        <end position="848"/>
    </location>
</feature>
<dbReference type="GO" id="GO:0008270">
    <property type="term" value="F:zinc ion binding"/>
    <property type="evidence" value="ECO:0007669"/>
    <property type="project" value="UniProtKB-KW"/>
</dbReference>
<dbReference type="InterPro" id="IPR036420">
    <property type="entry name" value="BRCT_dom_sf"/>
</dbReference>
<dbReference type="OrthoDB" id="1935339at2759"/>
<dbReference type="InterPro" id="IPR011011">
    <property type="entry name" value="Znf_FYVE_PHD"/>
</dbReference>
<evidence type="ECO:0000256" key="1">
    <source>
        <dbReference type="ARBA" id="ARBA00022723"/>
    </source>
</evidence>
<dbReference type="Pfam" id="PF00628">
    <property type="entry name" value="PHD"/>
    <property type="match status" value="1"/>
</dbReference>
<dbReference type="EMBL" id="SDMP01000009">
    <property type="protein sequence ID" value="RYR39717.1"/>
    <property type="molecule type" value="Genomic_DNA"/>
</dbReference>
<dbReference type="Gene3D" id="3.30.40.10">
    <property type="entry name" value="Zinc/RING finger domain, C3HC4 (zinc finger)"/>
    <property type="match status" value="1"/>
</dbReference>
<feature type="region of interest" description="Disordered" evidence="5">
    <location>
        <begin position="811"/>
        <end position="889"/>
    </location>
</feature>
<feature type="region of interest" description="Disordered" evidence="5">
    <location>
        <begin position="474"/>
        <end position="510"/>
    </location>
</feature>
<dbReference type="InterPro" id="IPR001357">
    <property type="entry name" value="BRCT_dom"/>
</dbReference>
<evidence type="ECO:0000256" key="3">
    <source>
        <dbReference type="ARBA" id="ARBA00022833"/>
    </source>
</evidence>
<evidence type="ECO:0008006" key="10">
    <source>
        <dbReference type="Google" id="ProtNLM"/>
    </source>
</evidence>
<feature type="compositionally biased region" description="Basic residues" evidence="5">
    <location>
        <begin position="607"/>
        <end position="618"/>
    </location>
</feature>
<evidence type="ECO:0000256" key="4">
    <source>
        <dbReference type="PROSITE-ProRule" id="PRU00146"/>
    </source>
</evidence>
<dbReference type="InterPro" id="IPR044254">
    <property type="entry name" value="At4g02110-like"/>
</dbReference>
<dbReference type="PROSITE" id="PS50016">
    <property type="entry name" value="ZF_PHD_2"/>
    <property type="match status" value="1"/>
</dbReference>
<keyword evidence="3" id="KW-0862">Zinc</keyword>
<dbReference type="PANTHER" id="PTHR47181">
    <property type="entry name" value="BRCA1 C TERMINUS DOMAIN CONTAINING PROTEIN, EXPRESSED"/>
    <property type="match status" value="1"/>
</dbReference>
<organism evidence="8 9">
    <name type="scientific">Arachis hypogaea</name>
    <name type="common">Peanut</name>
    <dbReference type="NCBI Taxonomy" id="3818"/>
    <lineage>
        <taxon>Eukaryota</taxon>
        <taxon>Viridiplantae</taxon>
        <taxon>Streptophyta</taxon>
        <taxon>Embryophyta</taxon>
        <taxon>Tracheophyta</taxon>
        <taxon>Spermatophyta</taxon>
        <taxon>Magnoliopsida</taxon>
        <taxon>eudicotyledons</taxon>
        <taxon>Gunneridae</taxon>
        <taxon>Pentapetalae</taxon>
        <taxon>rosids</taxon>
        <taxon>fabids</taxon>
        <taxon>Fabales</taxon>
        <taxon>Fabaceae</taxon>
        <taxon>Papilionoideae</taxon>
        <taxon>50 kb inversion clade</taxon>
        <taxon>dalbergioids sensu lato</taxon>
        <taxon>Dalbergieae</taxon>
        <taxon>Pterocarpus clade</taxon>
        <taxon>Arachis</taxon>
    </lineage>
</organism>
<keyword evidence="2 4" id="KW-0863">Zinc-finger</keyword>
<feature type="region of interest" description="Disordered" evidence="5">
    <location>
        <begin position="579"/>
        <end position="776"/>
    </location>
</feature>
<feature type="compositionally biased region" description="Polar residues" evidence="5">
    <location>
        <begin position="633"/>
        <end position="654"/>
    </location>
</feature>
<evidence type="ECO:0000313" key="9">
    <source>
        <dbReference type="Proteomes" id="UP000289738"/>
    </source>
</evidence>
<feature type="compositionally biased region" description="Basic and acidic residues" evidence="5">
    <location>
        <begin position="655"/>
        <end position="665"/>
    </location>
</feature>
<feature type="compositionally biased region" description="Basic and acidic residues" evidence="5">
    <location>
        <begin position="811"/>
        <end position="820"/>
    </location>
</feature>
<keyword evidence="9" id="KW-1185">Reference proteome</keyword>
<name>A0A445BM17_ARAHY</name>
<protein>
    <recommendedName>
        <fullName evidence="10">BRCT domain-containing protein</fullName>
    </recommendedName>
</protein>
<dbReference type="InterPro" id="IPR013083">
    <property type="entry name" value="Znf_RING/FYVE/PHD"/>
</dbReference>
<dbReference type="PANTHER" id="PTHR47181:SF2">
    <property type="entry name" value="BRCA1 C TERMINUS DOMAIN CONTAINING PROTEIN, EXPRESSED"/>
    <property type="match status" value="1"/>
</dbReference>
<evidence type="ECO:0000256" key="5">
    <source>
        <dbReference type="SAM" id="MobiDB-lite"/>
    </source>
</evidence>
<dbReference type="SMART" id="SM00292">
    <property type="entry name" value="BRCT"/>
    <property type="match status" value="4"/>
</dbReference>
<dbReference type="SUPFAM" id="SSF52113">
    <property type="entry name" value="BRCT domain"/>
    <property type="match status" value="3"/>
</dbReference>
<feature type="domain" description="BRCT" evidence="7">
    <location>
        <begin position="908"/>
        <end position="981"/>
    </location>
</feature>
<feature type="compositionally biased region" description="Polar residues" evidence="5">
    <location>
        <begin position="585"/>
        <end position="594"/>
    </location>
</feature>
<dbReference type="Pfam" id="PF12738">
    <property type="entry name" value="PTCB-BRCT"/>
    <property type="match status" value="1"/>
</dbReference>
<feature type="domain" description="PHD-type" evidence="6">
    <location>
        <begin position="1141"/>
        <end position="1197"/>
    </location>
</feature>
<dbReference type="InterPro" id="IPR019787">
    <property type="entry name" value="Znf_PHD-finger"/>
</dbReference>
<feature type="region of interest" description="Disordered" evidence="5">
    <location>
        <begin position="405"/>
        <end position="438"/>
    </location>
</feature>
<dbReference type="InterPro" id="IPR001965">
    <property type="entry name" value="Znf_PHD"/>
</dbReference>
<sequence>MLGTSDQSEVFCGVHFVLFGFSPEDETEVRFKLVNGGAVDEGKYNGSCTHVIVDKIIYDDPVCIAARNDGKTVVTKLWVDHSSDIAMPVDASSVMYRPLKDLNGIPGAQNLVVCLTGYLRQDRDDIMTMVDLIGATFLKPLVANRVTHLVCYKFEGEKYELAKRMGTIKLVNHRWLEDCLKFWALLPEENYNKSGYELEIMKLEAKDSDEETEDFDLGQSERNISRSPLTAKFGVEATSGLLKSDRELSSAQPESTSLKNSPKVDNSKESSVIQGNNNGADRDISFSNVDESKAMDKFLDVAIGATSCQIPETDVKIRESKKANSPKTGCQDVLITEKAEPHAETFNKLANDFGSPSTASAERVTRSEAKLSSIKYYSKNKRGFTLPRSLNDGLDNGAGSTVSPLADLKSGNKHKTPSNMVLNGSGGIKSTSAKNSGDVTIGKLPQKRVNEAASNTLKSRKLTSDANLFVEKTTSENGKSEARKVTSMVEEPSKSEPCFSAGKDSFDKPNKNSFSKSIASISNSLSFDEPFTRDISPKSARSDKAYQTESKINGKHEIAGHGMEQVAGNEVEKHKVAKNLEGSPDNKNPLNGESPNLDLGNEESTKLIKRSPRKKSVAKRSFGSKPKVGATAKQKTLVSSNRTIQQGEAVNFSSRIKEVPIDNGDKPQPMTDDNNKSEEQETVVKHAEDANGRLETMDDETEAPDDKCEFELGMKHDENKNKADETAEKSEDIHHVTECEAAVPEKETAELTEKEKAPSVDDSTMKREVKHQVKKRPLSIAKKATVAKGLQKSKVALSENKISMERENVARMKSAEEVSHATDASNKSFAPRKPFGNSEEQKENRPIDEGEQDMPEAKSVANRTNKLSSKPEKINPKQTGYNPPMSEANKRLKTEPPCFILTGHHFLRKDFQQLIKKLKGKVCRDSHQWSYQATHFIAPEPLRRIEKFFAAAASGRWILKTDFLTASNQAGEFVEEEPYEWHDIGLNEDGTIDMEAPRKWRLLKERTGHGAFYGMRIIVYGDCITPPLDTLKRVVKAGDGTILATSPPYTRFLGTGIDYAIVTPGMPRVDLWVQEFLRYEIPCISADYLVEYVCKPSSSLEKHVLYDTHVWAERSFSKHQNRAEETTDIEESISSTPESNDIACEVCGSRDRGDVMLICGDESGSVGCGVGTHIDCCDPPLMDVPEEDWFCSKCIVKRNCSNSPKKRKKGGFSKSKRK</sequence>
<dbReference type="SUPFAM" id="SSF57903">
    <property type="entry name" value="FYVE/PHD zinc finger"/>
    <property type="match status" value="1"/>
</dbReference>
<accession>A0A445BM17</accession>
<feature type="compositionally biased region" description="Basic and acidic residues" evidence="5">
    <location>
        <begin position="673"/>
        <end position="696"/>
    </location>
</feature>
<dbReference type="Pfam" id="PF00533">
    <property type="entry name" value="BRCT"/>
    <property type="match status" value="1"/>
</dbReference>
<dbReference type="Gene3D" id="3.40.50.10190">
    <property type="entry name" value="BRCT domain"/>
    <property type="match status" value="4"/>
</dbReference>